<gene>
    <name evidence="1" type="ORF">SAMN05444959_1326</name>
</gene>
<evidence type="ECO:0000313" key="2">
    <source>
        <dbReference type="Proteomes" id="UP000198307"/>
    </source>
</evidence>
<organism evidence="1 2">
    <name type="scientific">Paracoccus seriniphilus</name>
    <dbReference type="NCBI Taxonomy" id="184748"/>
    <lineage>
        <taxon>Bacteria</taxon>
        <taxon>Pseudomonadati</taxon>
        <taxon>Pseudomonadota</taxon>
        <taxon>Alphaproteobacteria</taxon>
        <taxon>Rhodobacterales</taxon>
        <taxon>Paracoccaceae</taxon>
        <taxon>Paracoccus</taxon>
    </lineage>
</organism>
<keyword evidence="2" id="KW-1185">Reference proteome</keyword>
<sequence>MSDFVASVQYNDFKGTVAADRSDTESMADYLVGAGLATDDERVIGYRISFNGNHGKEYEPGVLVYLQKGRYDDPEKVVRAIDIEMTGSKFFSFFKRFSLVLMQDGLDLSNITVDGPHYDD</sequence>
<proteinExistence type="predicted"/>
<evidence type="ECO:0000313" key="1">
    <source>
        <dbReference type="EMBL" id="SNT76848.1"/>
    </source>
</evidence>
<dbReference type="AlphaFoldDB" id="A0A239Q3F9"/>
<protein>
    <submittedName>
        <fullName evidence="1">Uncharacterized protein</fullName>
    </submittedName>
</protein>
<name>A0A239Q3F9_9RHOB</name>
<dbReference type="EMBL" id="FZQB01000032">
    <property type="protein sequence ID" value="SNT76848.1"/>
    <property type="molecule type" value="Genomic_DNA"/>
</dbReference>
<dbReference type="Proteomes" id="UP000198307">
    <property type="component" value="Unassembled WGS sequence"/>
</dbReference>
<reference evidence="1 2" key="1">
    <citation type="submission" date="2017-07" db="EMBL/GenBank/DDBJ databases">
        <authorList>
            <person name="Sun Z.S."/>
            <person name="Albrecht U."/>
            <person name="Echele G."/>
            <person name="Lee C.C."/>
        </authorList>
    </citation>
    <scope>NUCLEOTIDE SEQUENCE [LARGE SCALE GENOMIC DNA]</scope>
    <source>
        <strain evidence="1 2">DSM 14827</strain>
    </source>
</reference>
<accession>A0A239Q3F9</accession>
<dbReference type="OrthoDB" id="582647at2"/>
<dbReference type="RefSeq" id="WP_089346130.1">
    <property type="nucleotide sequence ID" value="NZ_CP067133.1"/>
</dbReference>